<dbReference type="HOGENOM" id="CLU_010189_3_2_1"/>
<sequence>MNTSSTGSNTSLSPAYTISGDLSQIALDLFSSTAIPDWAKLFLLGAVVELCRRSFYSLWTYILDVPWITVTFDDEDIAFYWMLYWLSQHPSWRKARTAEVTTSDFGLKSSSYRSSRRRSGDTESDAPISYIPGVEKEHSVWYKYHCIKISRKRNPELSFGRPHETLQLQIFTFNHAILDTILDEAKQLYRNAKANTISVFTATVHDEWVHVTSQPRRPLSTIILDSRVKEDLLNDAKEFLGSRQWYIDRGIPFRRGYLLYGPPGSGKTSIIRSLAGELGLDVYMVTLSRPSLDDNTLYKLIADLPERCIALMEDIDVAFRHDLSQRTVSIAAAESGDTSPTSTSPTVASATTASVGGVSLSGLLNALDGIAAQEGRILFATTNDYGALDPALCRPGRMDVHIEFHNANKSQAEELFRAFYSPTNGSSAEGVDEIVAEASLSDNNGEKPHSEDIKPPNRSQSAPGPGNLNLPPTGTTLPRRIACDLAKQFSAAIPDREISVAALQGYLMTYKTRPFDAVRDAPGWVSKTRFEKE</sequence>
<evidence type="ECO:0000256" key="5">
    <source>
        <dbReference type="ARBA" id="ARBA00022792"/>
    </source>
</evidence>
<organism evidence="16 17">
    <name type="scientific">Fomitopsis schrenkii</name>
    <name type="common">Brown rot fungus</name>
    <dbReference type="NCBI Taxonomy" id="2126942"/>
    <lineage>
        <taxon>Eukaryota</taxon>
        <taxon>Fungi</taxon>
        <taxon>Dikarya</taxon>
        <taxon>Basidiomycota</taxon>
        <taxon>Agaricomycotina</taxon>
        <taxon>Agaricomycetes</taxon>
        <taxon>Polyporales</taxon>
        <taxon>Fomitopsis</taxon>
    </lineage>
</organism>
<evidence type="ECO:0008006" key="18">
    <source>
        <dbReference type="Google" id="ProtNLM"/>
    </source>
</evidence>
<accession>S8EBE9</accession>
<dbReference type="OrthoDB" id="10251412at2759"/>
<dbReference type="Proteomes" id="UP000015241">
    <property type="component" value="Unassembled WGS sequence"/>
</dbReference>
<keyword evidence="7 12" id="KW-0067">ATP-binding</keyword>
<dbReference type="SUPFAM" id="SSF52540">
    <property type="entry name" value="P-loop containing nucleoside triphosphate hydrolases"/>
    <property type="match status" value="1"/>
</dbReference>
<evidence type="ECO:0000256" key="1">
    <source>
        <dbReference type="ARBA" id="ARBA00004434"/>
    </source>
</evidence>
<evidence type="ECO:0000256" key="6">
    <source>
        <dbReference type="ARBA" id="ARBA00022801"/>
    </source>
</evidence>
<keyword evidence="9" id="KW-0496">Mitochondrion</keyword>
<evidence type="ECO:0000259" key="14">
    <source>
        <dbReference type="SMART" id="SM00382"/>
    </source>
</evidence>
<dbReference type="GO" id="GO:0005743">
    <property type="term" value="C:mitochondrial inner membrane"/>
    <property type="evidence" value="ECO:0007669"/>
    <property type="project" value="UniProtKB-SubCell"/>
</dbReference>
<keyword evidence="8" id="KW-1133">Transmembrane helix</keyword>
<evidence type="ECO:0000256" key="13">
    <source>
        <dbReference type="SAM" id="MobiDB-lite"/>
    </source>
</evidence>
<protein>
    <recommendedName>
        <fullName evidence="18">AAA+ ATPase domain-containing protein</fullName>
    </recommendedName>
</protein>
<dbReference type="eggNOG" id="KOG0743">
    <property type="taxonomic scope" value="Eukaryota"/>
</dbReference>
<dbReference type="STRING" id="743788.S8EBE9"/>
<evidence type="ECO:0000256" key="7">
    <source>
        <dbReference type="ARBA" id="ARBA00022840"/>
    </source>
</evidence>
<dbReference type="EMBL" id="KE504136">
    <property type="protein sequence ID" value="EPT02252.1"/>
    <property type="molecule type" value="Genomic_DNA"/>
</dbReference>
<evidence type="ECO:0000256" key="8">
    <source>
        <dbReference type="ARBA" id="ARBA00022989"/>
    </source>
</evidence>
<evidence type="ECO:0000313" key="16">
    <source>
        <dbReference type="EMBL" id="EPT02252.1"/>
    </source>
</evidence>
<dbReference type="InterPro" id="IPR003960">
    <property type="entry name" value="ATPase_AAA_CS"/>
</dbReference>
<evidence type="ECO:0000256" key="11">
    <source>
        <dbReference type="ARBA" id="ARBA00048778"/>
    </source>
</evidence>
<dbReference type="InterPro" id="IPR003593">
    <property type="entry name" value="AAA+_ATPase"/>
</dbReference>
<evidence type="ECO:0000256" key="12">
    <source>
        <dbReference type="RuleBase" id="RU003651"/>
    </source>
</evidence>
<evidence type="ECO:0000256" key="9">
    <source>
        <dbReference type="ARBA" id="ARBA00023128"/>
    </source>
</evidence>
<proteinExistence type="inferred from homology"/>
<dbReference type="Pfam" id="PF00004">
    <property type="entry name" value="AAA"/>
    <property type="match status" value="1"/>
</dbReference>
<dbReference type="SMART" id="SM01024">
    <property type="entry name" value="BCS1_N"/>
    <property type="match status" value="1"/>
</dbReference>
<keyword evidence="17" id="KW-1185">Reference proteome</keyword>
<comment type="similarity">
    <text evidence="2">Belongs to the AAA ATPase family. BCS1 subfamily.</text>
</comment>
<keyword evidence="6" id="KW-0378">Hydrolase</keyword>
<dbReference type="PROSITE" id="PS00674">
    <property type="entry name" value="AAA"/>
    <property type="match status" value="1"/>
</dbReference>
<evidence type="ECO:0000256" key="10">
    <source>
        <dbReference type="ARBA" id="ARBA00023136"/>
    </source>
</evidence>
<keyword evidence="4 12" id="KW-0547">Nucleotide-binding</keyword>
<evidence type="ECO:0000256" key="3">
    <source>
        <dbReference type="ARBA" id="ARBA00022692"/>
    </source>
</evidence>
<keyword evidence="10" id="KW-0472">Membrane</keyword>
<gene>
    <name evidence="16" type="ORF">FOMPIDRAFT_1118749</name>
</gene>
<dbReference type="SMART" id="SM00382">
    <property type="entry name" value="AAA"/>
    <property type="match status" value="1"/>
</dbReference>
<evidence type="ECO:0000313" key="17">
    <source>
        <dbReference type="Proteomes" id="UP000015241"/>
    </source>
</evidence>
<feature type="domain" description="AAA+ ATPase" evidence="14">
    <location>
        <begin position="253"/>
        <end position="408"/>
    </location>
</feature>
<dbReference type="Pfam" id="PF25426">
    <property type="entry name" value="AAA_lid_BCS1"/>
    <property type="match status" value="1"/>
</dbReference>
<dbReference type="InterPro" id="IPR027417">
    <property type="entry name" value="P-loop_NTPase"/>
</dbReference>
<dbReference type="Pfam" id="PF08740">
    <property type="entry name" value="BCS1_N"/>
    <property type="match status" value="1"/>
</dbReference>
<reference evidence="16 17" key="1">
    <citation type="journal article" date="2012" name="Science">
        <title>The Paleozoic origin of enzymatic lignin decomposition reconstructed from 31 fungal genomes.</title>
        <authorList>
            <person name="Floudas D."/>
            <person name="Binder M."/>
            <person name="Riley R."/>
            <person name="Barry K."/>
            <person name="Blanchette R.A."/>
            <person name="Henrissat B."/>
            <person name="Martinez A.T."/>
            <person name="Otillar R."/>
            <person name="Spatafora J.W."/>
            <person name="Yadav J.S."/>
            <person name="Aerts A."/>
            <person name="Benoit I."/>
            <person name="Boyd A."/>
            <person name="Carlson A."/>
            <person name="Copeland A."/>
            <person name="Coutinho P.M."/>
            <person name="de Vries R.P."/>
            <person name="Ferreira P."/>
            <person name="Findley K."/>
            <person name="Foster B."/>
            <person name="Gaskell J."/>
            <person name="Glotzer D."/>
            <person name="Gorecki P."/>
            <person name="Heitman J."/>
            <person name="Hesse C."/>
            <person name="Hori C."/>
            <person name="Igarashi K."/>
            <person name="Jurgens J.A."/>
            <person name="Kallen N."/>
            <person name="Kersten P."/>
            <person name="Kohler A."/>
            <person name="Kuees U."/>
            <person name="Kumar T.K.A."/>
            <person name="Kuo A."/>
            <person name="LaButti K."/>
            <person name="Larrondo L.F."/>
            <person name="Lindquist E."/>
            <person name="Ling A."/>
            <person name="Lombard V."/>
            <person name="Lucas S."/>
            <person name="Lundell T."/>
            <person name="Martin R."/>
            <person name="McLaughlin D.J."/>
            <person name="Morgenstern I."/>
            <person name="Morin E."/>
            <person name="Murat C."/>
            <person name="Nagy L.G."/>
            <person name="Nolan M."/>
            <person name="Ohm R.A."/>
            <person name="Patyshakuliyeva A."/>
            <person name="Rokas A."/>
            <person name="Ruiz-Duenas F.J."/>
            <person name="Sabat G."/>
            <person name="Salamov A."/>
            <person name="Samejima M."/>
            <person name="Schmutz J."/>
            <person name="Slot J.C."/>
            <person name="St John F."/>
            <person name="Stenlid J."/>
            <person name="Sun H."/>
            <person name="Sun S."/>
            <person name="Syed K."/>
            <person name="Tsang A."/>
            <person name="Wiebenga A."/>
            <person name="Young D."/>
            <person name="Pisabarro A."/>
            <person name="Eastwood D.C."/>
            <person name="Martin F."/>
            <person name="Cullen D."/>
            <person name="Grigoriev I.V."/>
            <person name="Hibbett D.S."/>
        </authorList>
    </citation>
    <scope>NUCLEOTIDE SEQUENCE</scope>
    <source>
        <strain evidence="17">FP-58527</strain>
    </source>
</reference>
<dbReference type="PANTHER" id="PTHR23070">
    <property type="entry name" value="BCS1 AAA-TYPE ATPASE"/>
    <property type="match status" value="1"/>
</dbReference>
<feature type="compositionally biased region" description="Basic and acidic residues" evidence="13">
    <location>
        <begin position="444"/>
        <end position="455"/>
    </location>
</feature>
<name>S8EBE9_FOMSC</name>
<dbReference type="InterPro" id="IPR057495">
    <property type="entry name" value="AAA_lid_BCS1"/>
</dbReference>
<dbReference type="GO" id="GO:0016887">
    <property type="term" value="F:ATP hydrolysis activity"/>
    <property type="evidence" value="ECO:0007669"/>
    <property type="project" value="InterPro"/>
</dbReference>
<feature type="compositionally biased region" description="Low complexity" evidence="13">
    <location>
        <begin position="463"/>
        <end position="475"/>
    </location>
</feature>
<comment type="subcellular location">
    <subcellularLocation>
        <location evidence="1">Mitochondrion inner membrane</location>
        <topology evidence="1">Single-pass membrane protein</topology>
    </subcellularLocation>
</comment>
<dbReference type="Gene3D" id="3.40.50.300">
    <property type="entry name" value="P-loop containing nucleotide triphosphate hydrolases"/>
    <property type="match status" value="1"/>
</dbReference>
<evidence type="ECO:0000256" key="2">
    <source>
        <dbReference type="ARBA" id="ARBA00007448"/>
    </source>
</evidence>
<dbReference type="InterPro" id="IPR050747">
    <property type="entry name" value="Mitochondrial_chaperone_BCS1"/>
</dbReference>
<evidence type="ECO:0000259" key="15">
    <source>
        <dbReference type="SMART" id="SM01024"/>
    </source>
</evidence>
<dbReference type="InterPro" id="IPR003959">
    <property type="entry name" value="ATPase_AAA_core"/>
</dbReference>
<dbReference type="GO" id="GO:0005524">
    <property type="term" value="F:ATP binding"/>
    <property type="evidence" value="ECO:0007669"/>
    <property type="project" value="UniProtKB-KW"/>
</dbReference>
<feature type="domain" description="BCS1 N-terminal" evidence="15">
    <location>
        <begin position="42"/>
        <end position="222"/>
    </location>
</feature>
<feature type="region of interest" description="Disordered" evidence="13">
    <location>
        <begin position="441"/>
        <end position="475"/>
    </location>
</feature>
<dbReference type="InterPro" id="IPR014851">
    <property type="entry name" value="BCS1_N"/>
</dbReference>
<keyword evidence="5" id="KW-0999">Mitochondrion inner membrane</keyword>
<dbReference type="AlphaFoldDB" id="S8EBE9"/>
<dbReference type="InParanoid" id="S8EBE9"/>
<comment type="catalytic activity">
    <reaction evidence="11">
        <text>ATP + H2O = ADP + phosphate + H(+)</text>
        <dbReference type="Rhea" id="RHEA:13065"/>
        <dbReference type="ChEBI" id="CHEBI:15377"/>
        <dbReference type="ChEBI" id="CHEBI:15378"/>
        <dbReference type="ChEBI" id="CHEBI:30616"/>
        <dbReference type="ChEBI" id="CHEBI:43474"/>
        <dbReference type="ChEBI" id="CHEBI:456216"/>
    </reaction>
    <physiologicalReaction direction="left-to-right" evidence="11">
        <dbReference type="Rhea" id="RHEA:13066"/>
    </physiologicalReaction>
</comment>
<keyword evidence="3" id="KW-0812">Transmembrane</keyword>
<evidence type="ECO:0000256" key="4">
    <source>
        <dbReference type="ARBA" id="ARBA00022741"/>
    </source>
</evidence>